<proteinExistence type="predicted"/>
<organism evidence="1 2">
    <name type="scientific">Exophiala mesophila</name>
    <name type="common">Black yeast-like fungus</name>
    <dbReference type="NCBI Taxonomy" id="212818"/>
    <lineage>
        <taxon>Eukaryota</taxon>
        <taxon>Fungi</taxon>
        <taxon>Dikarya</taxon>
        <taxon>Ascomycota</taxon>
        <taxon>Pezizomycotina</taxon>
        <taxon>Eurotiomycetes</taxon>
        <taxon>Chaetothyriomycetidae</taxon>
        <taxon>Chaetothyriales</taxon>
        <taxon>Herpotrichiellaceae</taxon>
        <taxon>Exophiala</taxon>
    </lineage>
</organism>
<reference evidence="1 2" key="1">
    <citation type="submission" date="2015-01" db="EMBL/GenBank/DDBJ databases">
        <title>The Genome Sequence of Exophiala mesophila CBS40295.</title>
        <authorList>
            <consortium name="The Broad Institute Genomics Platform"/>
            <person name="Cuomo C."/>
            <person name="de Hoog S."/>
            <person name="Gorbushina A."/>
            <person name="Stielow B."/>
            <person name="Teixiera M."/>
            <person name="Abouelleil A."/>
            <person name="Chapman S.B."/>
            <person name="Priest M."/>
            <person name="Young S.K."/>
            <person name="Wortman J."/>
            <person name="Nusbaum C."/>
            <person name="Birren B."/>
        </authorList>
    </citation>
    <scope>NUCLEOTIDE SEQUENCE [LARGE SCALE GENOMIC DNA]</scope>
    <source>
        <strain evidence="1 2">CBS 40295</strain>
    </source>
</reference>
<dbReference type="VEuPathDB" id="FungiDB:PV10_04965"/>
<evidence type="ECO:0000313" key="2">
    <source>
        <dbReference type="Proteomes" id="UP000054302"/>
    </source>
</evidence>
<dbReference type="Proteomes" id="UP000054302">
    <property type="component" value="Unassembled WGS sequence"/>
</dbReference>
<accession>A0A0D1ZGG7</accession>
<dbReference type="EMBL" id="KN847522">
    <property type="protein sequence ID" value="KIV93777.1"/>
    <property type="molecule type" value="Genomic_DNA"/>
</dbReference>
<evidence type="ECO:0000313" key="1">
    <source>
        <dbReference type="EMBL" id="KIV93777.1"/>
    </source>
</evidence>
<name>A0A0D1ZGG7_EXOME</name>
<dbReference type="RefSeq" id="XP_016225351.1">
    <property type="nucleotide sequence ID" value="XM_016369563.1"/>
</dbReference>
<gene>
    <name evidence="1" type="ORF">PV10_04965</name>
</gene>
<dbReference type="AlphaFoldDB" id="A0A0D1ZGG7"/>
<dbReference type="GeneID" id="27322810"/>
<keyword evidence="2" id="KW-1185">Reference proteome</keyword>
<sequence>MACLFRACSPPPTLRDPSKAREVREDALAPKSGLYVQILKSSLDPAEPLDTLVCSPLNYLSYLPKVVIPHPWKPFNKTHSTQFINVDCFLIPKQRAAYVISQPARVCKEVRCTVISSYYLSYQRRIKHPSMTKTKHKPALD</sequence>
<protein>
    <submittedName>
        <fullName evidence="1">Uncharacterized protein</fullName>
    </submittedName>
</protein>
<dbReference type="HOGENOM" id="CLU_1825289_0_0_1"/>